<feature type="region of interest" description="Disordered" evidence="3">
    <location>
        <begin position="116"/>
        <end position="150"/>
    </location>
</feature>
<dbReference type="FunFam" id="1.10.287.110:FF:000028">
    <property type="entry name" value="DnaJ domain protein"/>
    <property type="match status" value="1"/>
</dbReference>
<dbReference type="SUPFAM" id="SSF46565">
    <property type="entry name" value="Chaperone J-domain"/>
    <property type="match status" value="1"/>
</dbReference>
<evidence type="ECO:0000313" key="6">
    <source>
        <dbReference type="Proteomes" id="UP000019384"/>
    </source>
</evidence>
<dbReference type="OrthoDB" id="552049at2759"/>
<evidence type="ECO:0000256" key="2">
    <source>
        <dbReference type="SAM" id="Coils"/>
    </source>
</evidence>
<feature type="compositionally biased region" description="Low complexity" evidence="3">
    <location>
        <begin position="130"/>
        <end position="145"/>
    </location>
</feature>
<dbReference type="RefSeq" id="XP_022458346.1">
    <property type="nucleotide sequence ID" value="XM_022602552.1"/>
</dbReference>
<dbReference type="GO" id="GO:0005886">
    <property type="term" value="C:plasma membrane"/>
    <property type="evidence" value="ECO:0007669"/>
    <property type="project" value="EnsemblFungi"/>
</dbReference>
<reference evidence="5" key="2">
    <citation type="submission" date="2014-02" db="EMBL/GenBank/DDBJ databases">
        <title>Complete DNA sequence of /Kuraishia capsulata/ illustrates novel genomic features among budding yeasts (/Saccharomycotina/).</title>
        <authorList>
            <person name="Morales L."/>
            <person name="Noel B."/>
            <person name="Porcel B."/>
            <person name="Marcet-Houben M."/>
            <person name="Hullo M-F."/>
            <person name="Sacerdot C."/>
            <person name="Tekaia F."/>
            <person name="Leh-Louis V."/>
            <person name="Despons L."/>
            <person name="Khanna V."/>
            <person name="Aury J-M."/>
            <person name="Barbe V."/>
            <person name="Couloux A."/>
            <person name="Labadie K."/>
            <person name="Pelletier E."/>
            <person name="Souciet J-L."/>
            <person name="Boekhout T."/>
            <person name="Gabaldon T."/>
            <person name="Wincker P."/>
            <person name="Dujon B."/>
        </authorList>
    </citation>
    <scope>NUCLEOTIDE SEQUENCE</scope>
    <source>
        <strain evidence="5">CBS 1993</strain>
    </source>
</reference>
<dbReference type="GO" id="GO:0005829">
    <property type="term" value="C:cytosol"/>
    <property type="evidence" value="ECO:0007669"/>
    <property type="project" value="EnsemblFungi"/>
</dbReference>
<dbReference type="HOGENOM" id="CLU_025145_3_1_1"/>
<dbReference type="PROSITE" id="PS50076">
    <property type="entry name" value="DNAJ_2"/>
    <property type="match status" value="1"/>
</dbReference>
<dbReference type="EMBL" id="HG793127">
    <property type="protein sequence ID" value="CDK26340.1"/>
    <property type="molecule type" value="Genomic_DNA"/>
</dbReference>
<dbReference type="PANTHER" id="PTHR45006:SF1">
    <property type="entry name" value="DNAJ-LIKE PROTEIN 1"/>
    <property type="match status" value="1"/>
</dbReference>
<reference evidence="5" key="1">
    <citation type="submission" date="2013-12" db="EMBL/GenBank/DDBJ databases">
        <authorList>
            <person name="Genoscope - CEA"/>
        </authorList>
    </citation>
    <scope>NUCLEOTIDE SEQUENCE</scope>
    <source>
        <strain evidence="5">CBS 1993</strain>
    </source>
</reference>
<dbReference type="Gene3D" id="1.10.287.110">
    <property type="entry name" value="DnaJ domain"/>
    <property type="match status" value="1"/>
</dbReference>
<dbReference type="GeneID" id="34519734"/>
<dbReference type="Pfam" id="PF00226">
    <property type="entry name" value="DnaJ"/>
    <property type="match status" value="1"/>
</dbReference>
<keyword evidence="6" id="KW-1185">Reference proteome</keyword>
<accession>W6MVJ5</accession>
<dbReference type="STRING" id="1382522.W6MVJ5"/>
<dbReference type="PRINTS" id="PR00625">
    <property type="entry name" value="JDOMAIN"/>
</dbReference>
<dbReference type="AlphaFoldDB" id="W6MVJ5"/>
<feature type="coiled-coil region" evidence="2">
    <location>
        <begin position="150"/>
        <end position="218"/>
    </location>
</feature>
<gene>
    <name evidence="5" type="ORF">KUCA_T00002311001</name>
</gene>
<dbReference type="CDD" id="cd06257">
    <property type="entry name" value="DnaJ"/>
    <property type="match status" value="1"/>
</dbReference>
<protein>
    <recommendedName>
        <fullName evidence="4">J domain-containing protein</fullName>
    </recommendedName>
</protein>
<keyword evidence="1" id="KW-0143">Chaperone</keyword>
<evidence type="ECO:0000256" key="1">
    <source>
        <dbReference type="ARBA" id="ARBA00023186"/>
    </source>
</evidence>
<evidence type="ECO:0000259" key="4">
    <source>
        <dbReference type="PROSITE" id="PS50076"/>
    </source>
</evidence>
<dbReference type="InterPro" id="IPR026894">
    <property type="entry name" value="DnaJ_X"/>
</dbReference>
<dbReference type="PANTHER" id="PTHR45006">
    <property type="entry name" value="DNAJ-LIKE PROTEIN 1"/>
    <property type="match status" value="1"/>
</dbReference>
<sequence>MVKDTGYYDILGITPEGTPAEIKKAYRKLALKYHPDKNPGDETAAAKFQEISEAYQTLSDPQLRSVYDEFGKESAVPSQGFEDPSEIFSSMFGGEAFEDWIGELTLLKDMMKGAEEADSAVPETQEVVHSADGASAASATPPASGKTKISAEEREKFRKMQEENREQQRKKAEELSKKLLAKLDTVMDTVKTGGVLNEESISRLLKNLDTEIADLKMESFGLEILHLMGKVYVFKGTSFVKAQKPIIGKVSKFFSSVKQSTNTAKSVMSMAKSAFDVQSTMSDLEKMQEEGTLQMDEADEAEIQRALTGKFIKTAWLSSRYEIQSTLTKVCDLVLKDPTAPLEVRLLRARLLVVIGTKFKAAQRSEEEQKEIQMFEELMQDANTLDARELRRKNRKKVEKKVEA</sequence>
<evidence type="ECO:0000313" key="5">
    <source>
        <dbReference type="EMBL" id="CDK26340.1"/>
    </source>
</evidence>
<dbReference type="InterPro" id="IPR052814">
    <property type="entry name" value="Peroxisomal_DnaJ"/>
</dbReference>
<dbReference type="InterPro" id="IPR036869">
    <property type="entry name" value="J_dom_sf"/>
</dbReference>
<dbReference type="Pfam" id="PF14308">
    <property type="entry name" value="DnaJ-X"/>
    <property type="match status" value="1"/>
</dbReference>
<dbReference type="PROSITE" id="PS00636">
    <property type="entry name" value="DNAJ_1"/>
    <property type="match status" value="1"/>
</dbReference>
<dbReference type="Proteomes" id="UP000019384">
    <property type="component" value="Unassembled WGS sequence"/>
</dbReference>
<proteinExistence type="predicted"/>
<dbReference type="GO" id="GO:0016558">
    <property type="term" value="P:protein import into peroxisome matrix"/>
    <property type="evidence" value="ECO:0007669"/>
    <property type="project" value="TreeGrafter"/>
</dbReference>
<evidence type="ECO:0000256" key="3">
    <source>
        <dbReference type="SAM" id="MobiDB-lite"/>
    </source>
</evidence>
<dbReference type="GO" id="GO:1901981">
    <property type="term" value="F:phosphatidylinositol phosphate binding"/>
    <property type="evidence" value="ECO:0007669"/>
    <property type="project" value="EnsemblFungi"/>
</dbReference>
<dbReference type="InterPro" id="IPR018253">
    <property type="entry name" value="DnaJ_domain_CS"/>
</dbReference>
<feature type="domain" description="J" evidence="4">
    <location>
        <begin position="6"/>
        <end position="71"/>
    </location>
</feature>
<organism evidence="5 6">
    <name type="scientific">Kuraishia capsulata CBS 1993</name>
    <dbReference type="NCBI Taxonomy" id="1382522"/>
    <lineage>
        <taxon>Eukaryota</taxon>
        <taxon>Fungi</taxon>
        <taxon>Dikarya</taxon>
        <taxon>Ascomycota</taxon>
        <taxon>Saccharomycotina</taxon>
        <taxon>Pichiomycetes</taxon>
        <taxon>Pichiales</taxon>
        <taxon>Pichiaceae</taxon>
        <taxon>Kuraishia</taxon>
    </lineage>
</organism>
<dbReference type="SMART" id="SM00271">
    <property type="entry name" value="DnaJ"/>
    <property type="match status" value="1"/>
</dbReference>
<dbReference type="InterPro" id="IPR001623">
    <property type="entry name" value="DnaJ_domain"/>
</dbReference>
<name>W6MVJ5_9ASCO</name>
<keyword evidence="2" id="KW-0175">Coiled coil</keyword>